<evidence type="ECO:0000313" key="1">
    <source>
        <dbReference type="EMBL" id="GAA4651899.1"/>
    </source>
</evidence>
<gene>
    <name evidence="1" type="ORF">GCM10023116_41830</name>
</gene>
<name>A0ABP8V8Z1_9GAMM</name>
<dbReference type="EMBL" id="BAABFL010000465">
    <property type="protein sequence ID" value="GAA4651899.1"/>
    <property type="molecule type" value="Genomic_DNA"/>
</dbReference>
<evidence type="ECO:0008006" key="3">
    <source>
        <dbReference type="Google" id="ProtNLM"/>
    </source>
</evidence>
<organism evidence="1 2">
    <name type="scientific">Kistimonas scapharcae</name>
    <dbReference type="NCBI Taxonomy" id="1036133"/>
    <lineage>
        <taxon>Bacteria</taxon>
        <taxon>Pseudomonadati</taxon>
        <taxon>Pseudomonadota</taxon>
        <taxon>Gammaproteobacteria</taxon>
        <taxon>Oceanospirillales</taxon>
        <taxon>Endozoicomonadaceae</taxon>
        <taxon>Kistimonas</taxon>
    </lineage>
</organism>
<protein>
    <recommendedName>
        <fullName evidence="3">Flagellar protein FlgJ N-terminal domain-containing protein</fullName>
    </recommendedName>
</protein>
<dbReference type="Proteomes" id="UP001500604">
    <property type="component" value="Unassembled WGS sequence"/>
</dbReference>
<sequence>MNTLLSLSEPTALDVSSVQATDSSQAKARAVVEGFETLLWQELLNSMHRTADAIKSGDNPLSPDRSWADDWLSGIWAQAMTRHSQSGLSDHMLRQLRIEAP</sequence>
<comment type="caution">
    <text evidence="1">The sequence shown here is derived from an EMBL/GenBank/DDBJ whole genome shotgun (WGS) entry which is preliminary data.</text>
</comment>
<dbReference type="RefSeq" id="WP_345198366.1">
    <property type="nucleotide sequence ID" value="NZ_BAABFL010000465.1"/>
</dbReference>
<keyword evidence="2" id="KW-1185">Reference proteome</keyword>
<proteinExistence type="predicted"/>
<accession>A0ABP8V8Z1</accession>
<reference evidence="2" key="1">
    <citation type="journal article" date="2019" name="Int. J. Syst. Evol. Microbiol.">
        <title>The Global Catalogue of Microorganisms (GCM) 10K type strain sequencing project: providing services to taxonomists for standard genome sequencing and annotation.</title>
        <authorList>
            <consortium name="The Broad Institute Genomics Platform"/>
            <consortium name="The Broad Institute Genome Sequencing Center for Infectious Disease"/>
            <person name="Wu L."/>
            <person name="Ma J."/>
        </authorList>
    </citation>
    <scope>NUCLEOTIDE SEQUENCE [LARGE SCALE GENOMIC DNA]</scope>
    <source>
        <strain evidence="2">JCM 17805</strain>
    </source>
</reference>
<evidence type="ECO:0000313" key="2">
    <source>
        <dbReference type="Proteomes" id="UP001500604"/>
    </source>
</evidence>